<dbReference type="PANTHER" id="PTHR40626:SF11">
    <property type="entry name" value="ZINC FINGER PROTEIN YPR022C"/>
    <property type="match status" value="1"/>
</dbReference>
<proteinExistence type="predicted"/>
<keyword evidence="3" id="KW-0677">Repeat</keyword>
<dbReference type="InterPro" id="IPR036236">
    <property type="entry name" value="Znf_C2H2_sf"/>
</dbReference>
<reference evidence="10" key="1">
    <citation type="journal article" date="2021" name="Nat. Commun.">
        <title>Genetic determinants of endophytism in the Arabidopsis root mycobiome.</title>
        <authorList>
            <person name="Mesny F."/>
            <person name="Miyauchi S."/>
            <person name="Thiergart T."/>
            <person name="Pickel B."/>
            <person name="Atanasova L."/>
            <person name="Karlsson M."/>
            <person name="Huettel B."/>
            <person name="Barry K.W."/>
            <person name="Haridas S."/>
            <person name="Chen C."/>
            <person name="Bauer D."/>
            <person name="Andreopoulos W."/>
            <person name="Pangilinan J."/>
            <person name="LaButti K."/>
            <person name="Riley R."/>
            <person name="Lipzen A."/>
            <person name="Clum A."/>
            <person name="Drula E."/>
            <person name="Henrissat B."/>
            <person name="Kohler A."/>
            <person name="Grigoriev I.V."/>
            <person name="Martin F.M."/>
            <person name="Hacquard S."/>
        </authorList>
    </citation>
    <scope>NUCLEOTIDE SEQUENCE</scope>
    <source>
        <strain evidence="10">MPI-SDFR-AT-0117</strain>
    </source>
</reference>
<keyword evidence="2" id="KW-0479">Metal-binding</keyword>
<feature type="domain" description="C2H2-type" evidence="9">
    <location>
        <begin position="18"/>
        <end position="45"/>
    </location>
</feature>
<evidence type="ECO:0000256" key="7">
    <source>
        <dbReference type="PROSITE-ProRule" id="PRU00042"/>
    </source>
</evidence>
<dbReference type="PROSITE" id="PS50157">
    <property type="entry name" value="ZINC_FINGER_C2H2_2"/>
    <property type="match status" value="1"/>
</dbReference>
<keyword evidence="11" id="KW-1185">Reference proteome</keyword>
<dbReference type="InterPro" id="IPR007219">
    <property type="entry name" value="XnlR_reg_dom"/>
</dbReference>
<gene>
    <name evidence="10" type="ORF">F5X68DRAFT_267970</name>
</gene>
<dbReference type="PANTHER" id="PTHR40626">
    <property type="entry name" value="MIP31509P"/>
    <property type="match status" value="1"/>
</dbReference>
<name>A0A9P9A9S1_9PEZI</name>
<evidence type="ECO:0000259" key="9">
    <source>
        <dbReference type="PROSITE" id="PS50157"/>
    </source>
</evidence>
<evidence type="ECO:0000256" key="6">
    <source>
        <dbReference type="ARBA" id="ARBA00023242"/>
    </source>
</evidence>
<dbReference type="GO" id="GO:0000981">
    <property type="term" value="F:DNA-binding transcription factor activity, RNA polymerase II-specific"/>
    <property type="evidence" value="ECO:0007669"/>
    <property type="project" value="InterPro"/>
</dbReference>
<dbReference type="Proteomes" id="UP000770015">
    <property type="component" value="Unassembled WGS sequence"/>
</dbReference>
<dbReference type="EMBL" id="JAGSXJ010000007">
    <property type="protein sequence ID" value="KAH6689463.1"/>
    <property type="molecule type" value="Genomic_DNA"/>
</dbReference>
<dbReference type="InterPro" id="IPR013087">
    <property type="entry name" value="Znf_C2H2_type"/>
</dbReference>
<dbReference type="PROSITE" id="PS00028">
    <property type="entry name" value="ZINC_FINGER_C2H2_1"/>
    <property type="match status" value="2"/>
</dbReference>
<accession>A0A9P9A9S1</accession>
<evidence type="ECO:0000256" key="8">
    <source>
        <dbReference type="SAM" id="MobiDB-lite"/>
    </source>
</evidence>
<sequence length="715" mass="79694">MPSPGSTAVDRRPSFQPFQCVVCQSRFTRHENLKRHAALHNRSQDDGALPCEFCQATFSRPDLRHRHMKRKHPEQEERRTRKRPQRECRDSQSPRDEMVDPSVPRGHAGAAFVSPVSISAQGRGCSNPPISSDEGEMDMDIAGSWQSTSSFSHAHFDTRHGHQSLATSLPSSTEDDEIRLAAGSLTQMTATMNPSPNMESGLLMAAAPFLGPTDRFDAQMHPLPVSQTSPFGGSNMTAFTFDQEIPEGLLSMDLSQIQDEWSPSEMQIARGRELFFAHVSHFVPFLHQHTLDPAQMANYLLLSMLCLAYQHGEDPDAGGLRGSGQKLSVRCYHRARLLVACDDERAHDTAHSLSMVQAYLLLQIHAMMYMCGAESSFGLKTHSKMISLARAGGLMQPTFIESAATTQDLDALWRQFVHNESQKRTAFAVHQVDALWYQFLSIPRSLSHLEIKHDLPCPDDFWTASSSIEWAHRQLVSRMSGPNPVSYTEAVRRFLSDVELTTIPPFDPYGAINITQFLVSSAREVSGWSTMTGRLSMERLEPLKSSLISLSPFIRAPTETPASASPHALLCEATWQTAMMEMQMWSPSHTGGIVEGSMDAVLQQLTFLAPSSEFLCESNTAKVVQPHVDWFLRYLDATGDAEVDSEAPWITLYAYKAFMIAWQLVRGGSMGSMQVVGVADGDTTAAMAWAKRVFRLRERWQLGKNILNCLDTLEK</sequence>
<dbReference type="AlphaFoldDB" id="A0A9P9A9S1"/>
<dbReference type="GO" id="GO:0000785">
    <property type="term" value="C:chromatin"/>
    <property type="evidence" value="ECO:0007669"/>
    <property type="project" value="TreeGrafter"/>
</dbReference>
<dbReference type="SUPFAM" id="SSF57667">
    <property type="entry name" value="beta-beta-alpha zinc fingers"/>
    <property type="match status" value="1"/>
</dbReference>
<dbReference type="GO" id="GO:0006351">
    <property type="term" value="P:DNA-templated transcription"/>
    <property type="evidence" value="ECO:0007669"/>
    <property type="project" value="InterPro"/>
</dbReference>
<organism evidence="10 11">
    <name type="scientific">Plectosphaerella plurivora</name>
    <dbReference type="NCBI Taxonomy" id="936078"/>
    <lineage>
        <taxon>Eukaryota</taxon>
        <taxon>Fungi</taxon>
        <taxon>Dikarya</taxon>
        <taxon>Ascomycota</taxon>
        <taxon>Pezizomycotina</taxon>
        <taxon>Sordariomycetes</taxon>
        <taxon>Hypocreomycetidae</taxon>
        <taxon>Glomerellales</taxon>
        <taxon>Plectosphaerellaceae</taxon>
        <taxon>Plectosphaerella</taxon>
    </lineage>
</organism>
<dbReference type="InterPro" id="IPR051059">
    <property type="entry name" value="VerF-like"/>
</dbReference>
<keyword evidence="6" id="KW-0539">Nucleus</keyword>
<keyword evidence="5" id="KW-0862">Zinc</keyword>
<evidence type="ECO:0000313" key="11">
    <source>
        <dbReference type="Proteomes" id="UP000770015"/>
    </source>
</evidence>
<protein>
    <recommendedName>
        <fullName evidence="9">C2H2-type domain-containing protein</fullName>
    </recommendedName>
</protein>
<dbReference type="GO" id="GO:0008270">
    <property type="term" value="F:zinc ion binding"/>
    <property type="evidence" value="ECO:0007669"/>
    <property type="project" value="UniProtKB-KW"/>
</dbReference>
<feature type="region of interest" description="Disordered" evidence="8">
    <location>
        <begin position="62"/>
        <end position="109"/>
    </location>
</feature>
<comment type="caution">
    <text evidence="10">The sequence shown here is derived from an EMBL/GenBank/DDBJ whole genome shotgun (WGS) entry which is preliminary data.</text>
</comment>
<evidence type="ECO:0000256" key="1">
    <source>
        <dbReference type="ARBA" id="ARBA00004123"/>
    </source>
</evidence>
<dbReference type="Pfam" id="PF04082">
    <property type="entry name" value="Fungal_trans"/>
    <property type="match status" value="1"/>
</dbReference>
<dbReference type="CDD" id="cd12148">
    <property type="entry name" value="fungal_TF_MHR"/>
    <property type="match status" value="1"/>
</dbReference>
<dbReference type="GO" id="GO:0005634">
    <property type="term" value="C:nucleus"/>
    <property type="evidence" value="ECO:0007669"/>
    <property type="project" value="UniProtKB-SubCell"/>
</dbReference>
<dbReference type="OrthoDB" id="8117402at2759"/>
<dbReference type="SMART" id="SM00355">
    <property type="entry name" value="ZnF_C2H2"/>
    <property type="match status" value="2"/>
</dbReference>
<evidence type="ECO:0000256" key="4">
    <source>
        <dbReference type="ARBA" id="ARBA00022771"/>
    </source>
</evidence>
<feature type="compositionally biased region" description="Basic and acidic residues" evidence="8">
    <location>
        <begin position="73"/>
        <end position="98"/>
    </location>
</feature>
<evidence type="ECO:0000256" key="3">
    <source>
        <dbReference type="ARBA" id="ARBA00022737"/>
    </source>
</evidence>
<evidence type="ECO:0000256" key="2">
    <source>
        <dbReference type="ARBA" id="ARBA00022723"/>
    </source>
</evidence>
<evidence type="ECO:0000313" key="10">
    <source>
        <dbReference type="EMBL" id="KAH6689463.1"/>
    </source>
</evidence>
<keyword evidence="4 7" id="KW-0863">Zinc-finger</keyword>
<evidence type="ECO:0000256" key="5">
    <source>
        <dbReference type="ARBA" id="ARBA00022833"/>
    </source>
</evidence>
<dbReference type="Gene3D" id="3.30.160.60">
    <property type="entry name" value="Classic Zinc Finger"/>
    <property type="match status" value="1"/>
</dbReference>
<comment type="subcellular location">
    <subcellularLocation>
        <location evidence="1">Nucleus</location>
    </subcellularLocation>
</comment>
<feature type="compositionally biased region" description="Basic residues" evidence="8">
    <location>
        <begin position="63"/>
        <end position="72"/>
    </location>
</feature>
<dbReference type="GO" id="GO:0000978">
    <property type="term" value="F:RNA polymerase II cis-regulatory region sequence-specific DNA binding"/>
    <property type="evidence" value="ECO:0007669"/>
    <property type="project" value="InterPro"/>
</dbReference>